<dbReference type="AlphaFoldDB" id="A0A2T0FD39"/>
<gene>
    <name evidence="2" type="ORF">B9G98_00505</name>
</gene>
<name>A0A2T0FD39_9ASCO</name>
<protein>
    <submittedName>
        <fullName evidence="2">Uncharacterized protein</fullName>
    </submittedName>
</protein>
<organism evidence="2 3">
    <name type="scientific">Wickerhamiella sorbophila</name>
    <dbReference type="NCBI Taxonomy" id="45607"/>
    <lineage>
        <taxon>Eukaryota</taxon>
        <taxon>Fungi</taxon>
        <taxon>Dikarya</taxon>
        <taxon>Ascomycota</taxon>
        <taxon>Saccharomycotina</taxon>
        <taxon>Dipodascomycetes</taxon>
        <taxon>Dipodascales</taxon>
        <taxon>Trichomonascaceae</taxon>
        <taxon>Wickerhamiella</taxon>
    </lineage>
</organism>
<dbReference type="Proteomes" id="UP000238350">
    <property type="component" value="Unassembled WGS sequence"/>
</dbReference>
<evidence type="ECO:0000313" key="2">
    <source>
        <dbReference type="EMBL" id="PRT52885.1"/>
    </source>
</evidence>
<keyword evidence="3" id="KW-1185">Reference proteome</keyword>
<dbReference type="RefSeq" id="XP_024662831.1">
    <property type="nucleotide sequence ID" value="XM_024807063.1"/>
</dbReference>
<comment type="caution">
    <text evidence="2">The sequence shown here is derived from an EMBL/GenBank/DDBJ whole genome shotgun (WGS) entry which is preliminary data.</text>
</comment>
<proteinExistence type="predicted"/>
<keyword evidence="1" id="KW-0175">Coiled coil</keyword>
<dbReference type="EMBL" id="NDIQ01000001">
    <property type="protein sequence ID" value="PRT52885.1"/>
    <property type="molecule type" value="Genomic_DNA"/>
</dbReference>
<sequence>MNTSYEEEYKAAMFACEQAQASAMNLAAKLELLRAQNIELRKLILEETEKGEKIVNDILNLKLITGVFLSELSEANMSWNDRMRVYDPATRPQYPLPKIGRPIVS</sequence>
<feature type="coiled-coil region" evidence="1">
    <location>
        <begin position="16"/>
        <end position="50"/>
    </location>
</feature>
<dbReference type="GeneID" id="36514254"/>
<accession>A0A2T0FD39</accession>
<reference evidence="2 3" key="1">
    <citation type="submission" date="2017-04" db="EMBL/GenBank/DDBJ databases">
        <title>Genome sequencing of [Candida] sorbophila.</title>
        <authorList>
            <person name="Ahn J.O."/>
        </authorList>
    </citation>
    <scope>NUCLEOTIDE SEQUENCE [LARGE SCALE GENOMIC DNA]</scope>
    <source>
        <strain evidence="2 3">DS02</strain>
    </source>
</reference>
<evidence type="ECO:0000256" key="1">
    <source>
        <dbReference type="SAM" id="Coils"/>
    </source>
</evidence>
<evidence type="ECO:0000313" key="3">
    <source>
        <dbReference type="Proteomes" id="UP000238350"/>
    </source>
</evidence>